<dbReference type="SUPFAM" id="SSF52540">
    <property type="entry name" value="P-loop containing nucleoside triphosphate hydrolases"/>
    <property type="match status" value="1"/>
</dbReference>
<keyword evidence="17" id="KW-0282">Flagellum</keyword>
<dbReference type="GO" id="GO:0005047">
    <property type="term" value="F:signal recognition particle binding"/>
    <property type="evidence" value="ECO:0007669"/>
    <property type="project" value="TreeGrafter"/>
</dbReference>
<dbReference type="InterPro" id="IPR047040">
    <property type="entry name" value="FlhF__GTPase_dom"/>
</dbReference>
<feature type="domain" description="AAA+ ATPase" evidence="15">
    <location>
        <begin position="186"/>
        <end position="377"/>
    </location>
</feature>
<keyword evidence="11" id="KW-1006">Bacterial flagellum protein export</keyword>
<dbReference type="SMART" id="SM00962">
    <property type="entry name" value="SRP54"/>
    <property type="match status" value="1"/>
</dbReference>
<keyword evidence="4" id="KW-0813">Transport</keyword>
<evidence type="ECO:0000256" key="7">
    <source>
        <dbReference type="ARBA" id="ARBA00022795"/>
    </source>
</evidence>
<evidence type="ECO:0000259" key="15">
    <source>
        <dbReference type="SMART" id="SM00382"/>
    </source>
</evidence>
<evidence type="ECO:0000256" key="6">
    <source>
        <dbReference type="ARBA" id="ARBA00022741"/>
    </source>
</evidence>
<dbReference type="InterPro" id="IPR020006">
    <property type="entry name" value="FlhF"/>
</dbReference>
<dbReference type="EMBL" id="JAGYPG010000001">
    <property type="protein sequence ID" value="MBS4194001.1"/>
    <property type="molecule type" value="Genomic_DNA"/>
</dbReference>
<name>A0A942YH17_9BACI</name>
<dbReference type="GO" id="GO:0006614">
    <property type="term" value="P:SRP-dependent cotranslational protein targeting to membrane"/>
    <property type="evidence" value="ECO:0007669"/>
    <property type="project" value="UniProtKB-UniRule"/>
</dbReference>
<organism evidence="17 18">
    <name type="scientific">Lederbergia citri</name>
    <dbReference type="NCBI Taxonomy" id="2833580"/>
    <lineage>
        <taxon>Bacteria</taxon>
        <taxon>Bacillati</taxon>
        <taxon>Bacillota</taxon>
        <taxon>Bacilli</taxon>
        <taxon>Bacillales</taxon>
        <taxon>Bacillaceae</taxon>
        <taxon>Lederbergia</taxon>
    </lineage>
</organism>
<dbReference type="NCBIfam" id="TIGR03499">
    <property type="entry name" value="FlhF"/>
    <property type="match status" value="1"/>
</dbReference>
<evidence type="ECO:0000256" key="2">
    <source>
        <dbReference type="ARBA" id="ARBA00008531"/>
    </source>
</evidence>
<evidence type="ECO:0000256" key="3">
    <source>
        <dbReference type="ARBA" id="ARBA00014919"/>
    </source>
</evidence>
<evidence type="ECO:0000313" key="18">
    <source>
        <dbReference type="Proteomes" id="UP000681414"/>
    </source>
</evidence>
<evidence type="ECO:0000256" key="12">
    <source>
        <dbReference type="ARBA" id="ARBA00025337"/>
    </source>
</evidence>
<protein>
    <recommendedName>
        <fullName evidence="3 13">Flagellar biosynthesis protein FlhF</fullName>
    </recommendedName>
</protein>
<comment type="subcellular location">
    <subcellularLocation>
        <location evidence="1">Cell membrane</location>
        <topology evidence="1">Peripheral membrane protein</topology>
        <orientation evidence="1">Cytoplasmic side</orientation>
    </subcellularLocation>
</comment>
<dbReference type="CDD" id="cd17873">
    <property type="entry name" value="FlhF"/>
    <property type="match status" value="1"/>
</dbReference>
<keyword evidence="9" id="KW-0342">GTP-binding</keyword>
<evidence type="ECO:0000256" key="4">
    <source>
        <dbReference type="ARBA" id="ARBA00022448"/>
    </source>
</evidence>
<dbReference type="FunFam" id="3.40.50.300:FF:000695">
    <property type="entry name" value="Flagellar biosynthesis regulator FlhF"/>
    <property type="match status" value="1"/>
</dbReference>
<comment type="caution">
    <text evidence="17">The sequence shown here is derived from an EMBL/GenBank/DDBJ whole genome shotgun (WGS) entry which is preliminary data.</text>
</comment>
<evidence type="ECO:0000256" key="13">
    <source>
        <dbReference type="NCBIfam" id="TIGR03499"/>
    </source>
</evidence>
<evidence type="ECO:0000256" key="10">
    <source>
        <dbReference type="ARBA" id="ARBA00023136"/>
    </source>
</evidence>
<dbReference type="InterPro" id="IPR003593">
    <property type="entry name" value="AAA+_ATPase"/>
</dbReference>
<dbReference type="InterPro" id="IPR000897">
    <property type="entry name" value="SRP54_GTPase_dom"/>
</dbReference>
<keyword evidence="7" id="KW-1005">Bacterial flagellum biogenesis</keyword>
<evidence type="ECO:0000256" key="5">
    <source>
        <dbReference type="ARBA" id="ARBA00022475"/>
    </source>
</evidence>
<comment type="function">
    <text evidence="12">Necessary for flagellar biosynthesis. May be involved in translocation of the flagellum.</text>
</comment>
<dbReference type="GO" id="GO:0005525">
    <property type="term" value="F:GTP binding"/>
    <property type="evidence" value="ECO:0007669"/>
    <property type="project" value="UniProtKB-UniRule"/>
</dbReference>
<evidence type="ECO:0000313" key="17">
    <source>
        <dbReference type="EMBL" id="MBS4194001.1"/>
    </source>
</evidence>
<dbReference type="AlphaFoldDB" id="A0A942YH17"/>
<dbReference type="PANTHER" id="PTHR43134:SF3">
    <property type="entry name" value="FLAGELLAR BIOSYNTHESIS PROTEIN FLHF"/>
    <property type="match status" value="1"/>
</dbReference>
<dbReference type="Proteomes" id="UP000681414">
    <property type="component" value="Unassembled WGS sequence"/>
</dbReference>
<dbReference type="Gene3D" id="3.40.50.300">
    <property type="entry name" value="P-loop containing nucleotide triphosphate hydrolases"/>
    <property type="match status" value="1"/>
</dbReference>
<dbReference type="Gene3D" id="1.20.120.1380">
    <property type="entry name" value="Flagellar FlhF biosynthesis protein, N domain"/>
    <property type="match status" value="1"/>
</dbReference>
<evidence type="ECO:0000256" key="14">
    <source>
        <dbReference type="SAM" id="MobiDB-lite"/>
    </source>
</evidence>
<dbReference type="GO" id="GO:0044781">
    <property type="term" value="P:bacterial-type flagellum organization"/>
    <property type="evidence" value="ECO:0007669"/>
    <property type="project" value="UniProtKB-UniRule"/>
</dbReference>
<evidence type="ECO:0000256" key="9">
    <source>
        <dbReference type="ARBA" id="ARBA00023134"/>
    </source>
</evidence>
<dbReference type="PANTHER" id="PTHR43134">
    <property type="entry name" value="SIGNAL RECOGNITION PARTICLE RECEPTOR SUBUNIT ALPHA"/>
    <property type="match status" value="1"/>
</dbReference>
<sequence>MNIKKIVAPTMPEAMKKVKTELGENAVILNSKVIFTGGFLGLFRKKSIEVIAALDEQPVHIQQTRKNKNRKSPIPNKTITTHTSKKTKQLEPDVLSEITELKSEIKAMKKNNHYSYNQYPEVIQKYLFMLQEEEIKDEYLWNIGDALLEKWRNSESEPKEFELFAWCTSELIDQLSLVPFGGISYEKKFINLVGPTGVGKTTTIAKLAAEAVLEHHKKVALITTDTYRIAAIEQLKTYAQLLNIPVEIIYEEKDFRSAVDKFSEYDIVLIDTAGRNYQEKQYIHDLKKLLGNEEYIETYLVLSISMKEKDIEKIVENFLDMKFSKFIFTKADETRTYGVMYNLICKYKIGAAYITTGQDVPDDIIAATPEVITEYILRDEIS</sequence>
<keyword evidence="10" id="KW-0472">Membrane</keyword>
<dbReference type="GO" id="GO:0005886">
    <property type="term" value="C:plasma membrane"/>
    <property type="evidence" value="ECO:0007669"/>
    <property type="project" value="UniProtKB-SubCell"/>
</dbReference>
<proteinExistence type="inferred from homology"/>
<evidence type="ECO:0000256" key="8">
    <source>
        <dbReference type="ARBA" id="ARBA00022927"/>
    </source>
</evidence>
<dbReference type="Pfam" id="PF00448">
    <property type="entry name" value="SRP54"/>
    <property type="match status" value="1"/>
</dbReference>
<dbReference type="InterPro" id="IPR027417">
    <property type="entry name" value="P-loop_NTPase"/>
</dbReference>
<evidence type="ECO:0000256" key="11">
    <source>
        <dbReference type="ARBA" id="ARBA00023225"/>
    </source>
</evidence>
<dbReference type="RefSeq" id="WP_213123226.1">
    <property type="nucleotide sequence ID" value="NZ_JAGYPG010000001.1"/>
</dbReference>
<dbReference type="SMART" id="SM00382">
    <property type="entry name" value="AAA"/>
    <property type="match status" value="1"/>
</dbReference>
<gene>
    <name evidence="17" type="primary">flhF</name>
    <name evidence="17" type="ORF">KHA97_02785</name>
</gene>
<evidence type="ECO:0000259" key="16">
    <source>
        <dbReference type="SMART" id="SM00962"/>
    </source>
</evidence>
<reference evidence="17 18" key="1">
    <citation type="submission" date="2021-05" db="EMBL/GenBank/DDBJ databases">
        <title>Novel Bacillus species.</title>
        <authorList>
            <person name="Liu G."/>
        </authorList>
    </citation>
    <scope>NUCLEOTIDE SEQUENCE [LARGE SCALE GENOMIC DNA]</scope>
    <source>
        <strain evidence="18">FJAT-49780</strain>
    </source>
</reference>
<keyword evidence="18" id="KW-1185">Reference proteome</keyword>
<feature type="domain" description="SRP54-type proteins GTP-binding" evidence="16">
    <location>
        <begin position="187"/>
        <end position="378"/>
    </location>
</feature>
<dbReference type="GO" id="GO:0015031">
    <property type="term" value="P:protein transport"/>
    <property type="evidence" value="ECO:0007669"/>
    <property type="project" value="UniProtKB-KW"/>
</dbReference>
<dbReference type="GO" id="GO:0003924">
    <property type="term" value="F:GTPase activity"/>
    <property type="evidence" value="ECO:0007669"/>
    <property type="project" value="UniProtKB-UniRule"/>
</dbReference>
<comment type="similarity">
    <text evidence="2">Belongs to the GTP-binding SRP family.</text>
</comment>
<evidence type="ECO:0000256" key="1">
    <source>
        <dbReference type="ARBA" id="ARBA00004413"/>
    </source>
</evidence>
<keyword evidence="8" id="KW-0653">Protein transport</keyword>
<keyword evidence="5" id="KW-1003">Cell membrane</keyword>
<keyword evidence="6" id="KW-0547">Nucleotide-binding</keyword>
<keyword evidence="17" id="KW-0966">Cell projection</keyword>
<accession>A0A942YH17</accession>
<feature type="region of interest" description="Disordered" evidence="14">
    <location>
        <begin position="62"/>
        <end position="86"/>
    </location>
</feature>
<keyword evidence="17" id="KW-0969">Cilium</keyword>